<reference evidence="2" key="1">
    <citation type="journal article" date="2020" name="Stud. Mycol.">
        <title>101 Dothideomycetes genomes: a test case for predicting lifestyles and emergence of pathogens.</title>
        <authorList>
            <person name="Haridas S."/>
            <person name="Albert R."/>
            <person name="Binder M."/>
            <person name="Bloem J."/>
            <person name="Labutti K."/>
            <person name="Salamov A."/>
            <person name="Andreopoulos B."/>
            <person name="Baker S."/>
            <person name="Barry K."/>
            <person name="Bills G."/>
            <person name="Bluhm B."/>
            <person name="Cannon C."/>
            <person name="Castanera R."/>
            <person name="Culley D."/>
            <person name="Daum C."/>
            <person name="Ezra D."/>
            <person name="Gonzalez J."/>
            <person name="Henrissat B."/>
            <person name="Kuo A."/>
            <person name="Liang C."/>
            <person name="Lipzen A."/>
            <person name="Lutzoni F."/>
            <person name="Magnuson J."/>
            <person name="Mondo S."/>
            <person name="Nolan M."/>
            <person name="Ohm R."/>
            <person name="Pangilinan J."/>
            <person name="Park H.-J."/>
            <person name="Ramirez L."/>
            <person name="Alfaro M."/>
            <person name="Sun H."/>
            <person name="Tritt A."/>
            <person name="Yoshinaga Y."/>
            <person name="Zwiers L.-H."/>
            <person name="Turgeon B."/>
            <person name="Goodwin S."/>
            <person name="Spatafora J."/>
            <person name="Crous P."/>
            <person name="Grigoriev I."/>
        </authorList>
    </citation>
    <scope>NUCLEOTIDE SEQUENCE</scope>
    <source>
        <strain evidence="2">CBS 113389</strain>
    </source>
</reference>
<dbReference type="Proteomes" id="UP000799767">
    <property type="component" value="Unassembled WGS sequence"/>
</dbReference>
<evidence type="ECO:0000313" key="3">
    <source>
        <dbReference type="Proteomes" id="UP000799767"/>
    </source>
</evidence>
<dbReference type="RefSeq" id="XP_033587139.1">
    <property type="nucleotide sequence ID" value="XM_033737518.1"/>
</dbReference>
<dbReference type="OrthoDB" id="3862232at2759"/>
<evidence type="ECO:0000256" key="1">
    <source>
        <dbReference type="SAM" id="SignalP"/>
    </source>
</evidence>
<name>A0A6A6PKM2_9PEZI</name>
<feature type="chain" id="PRO_5025329423" evidence="1">
    <location>
        <begin position="20"/>
        <end position="445"/>
    </location>
</feature>
<accession>A0A6A6PKM2</accession>
<proteinExistence type="predicted"/>
<dbReference type="EMBL" id="MU001639">
    <property type="protein sequence ID" value="KAF2480569.1"/>
    <property type="molecule type" value="Genomic_DNA"/>
</dbReference>
<keyword evidence="3" id="KW-1185">Reference proteome</keyword>
<evidence type="ECO:0000313" key="2">
    <source>
        <dbReference type="EMBL" id="KAF2480569.1"/>
    </source>
</evidence>
<dbReference type="AlphaFoldDB" id="A0A6A6PKM2"/>
<keyword evidence="1" id="KW-0732">Signal</keyword>
<gene>
    <name evidence="2" type="ORF">BDY17DRAFT_326460</name>
</gene>
<sequence length="445" mass="48832">MKYAMALATVVAVASVATAAPNAEAERKVHINWCGIPGSTCWRKREAEAGPEAERKVHFNWCGIPGSTCWRKREAAAEADPEAKYHERKVHVNWCGIPGSTCWRKRSEEAGLAAGTFDADTDYPILTFTGEDNSTFVTSDPFGACGAPGEPCDMVKRAALAINDILKKHADADIEDRRGRPGSLCDRKHQELGAIADYALNGYDFVLEGESRAEALAGAGYAPEGSEEAELPSALIDYCDQPGAVCARARTAHPEKRELAKRCQRCHGKCNAGEKACHKFQHWAYRMNHPGKYHHPHPKPATRTTLIGSHLDHKPGTDWCAGLAVGSPCYKKRNASPEEQAEVSQPGGLEDTLVEIKGALAAIKRDAEEEKKVHAHDPEAKWRHCEKGRCSPITHAHLHAEKHNPDQAERAHRFAWGPYGPSSGAMPYFNELERRVDAAVDTLEE</sequence>
<protein>
    <submittedName>
        <fullName evidence="2">Uncharacterized protein</fullName>
    </submittedName>
</protein>
<dbReference type="GeneID" id="54478520"/>
<feature type="signal peptide" evidence="1">
    <location>
        <begin position="1"/>
        <end position="19"/>
    </location>
</feature>
<organism evidence="2 3">
    <name type="scientific">Neohortaea acidophila</name>
    <dbReference type="NCBI Taxonomy" id="245834"/>
    <lineage>
        <taxon>Eukaryota</taxon>
        <taxon>Fungi</taxon>
        <taxon>Dikarya</taxon>
        <taxon>Ascomycota</taxon>
        <taxon>Pezizomycotina</taxon>
        <taxon>Dothideomycetes</taxon>
        <taxon>Dothideomycetidae</taxon>
        <taxon>Mycosphaerellales</taxon>
        <taxon>Teratosphaeriaceae</taxon>
        <taxon>Neohortaea</taxon>
    </lineage>
</organism>